<name>A0A1X9T2B3_9BACT</name>
<dbReference type="Proteomes" id="UP000194265">
    <property type="component" value="Chromosome"/>
</dbReference>
<dbReference type="AlphaFoldDB" id="A0A1X9T2B3"/>
<keyword evidence="1" id="KW-0732">Signal</keyword>
<accession>A0A1X9T2B3</accession>
<evidence type="ECO:0000313" key="2">
    <source>
        <dbReference type="EMBL" id="ARR02664.1"/>
    </source>
</evidence>
<dbReference type="EMBL" id="CP018791">
    <property type="protein sequence ID" value="ARR02664.1"/>
    <property type="molecule type" value="Genomic_DNA"/>
</dbReference>
<proteinExistence type="predicted"/>
<organism evidence="2 3">
    <name type="scientific">Campylobacter vicugnae</name>
    <dbReference type="NCBI Taxonomy" id="1660076"/>
    <lineage>
        <taxon>Bacteria</taxon>
        <taxon>Pseudomonadati</taxon>
        <taxon>Campylobacterota</taxon>
        <taxon>Epsilonproteobacteria</taxon>
        <taxon>Campylobacterales</taxon>
        <taxon>Campylobacteraceae</taxon>
        <taxon>Campylobacter</taxon>
    </lineage>
</organism>
<dbReference type="RefSeq" id="WP_086333912.1">
    <property type="nucleotide sequence ID" value="NZ_CP018791.1"/>
</dbReference>
<gene>
    <name evidence="2" type="primary">cmp1</name>
    <name evidence="2" type="ORF">CVIC8964_1275</name>
</gene>
<dbReference type="SUPFAM" id="SSF56935">
    <property type="entry name" value="Porins"/>
    <property type="match status" value="1"/>
</dbReference>
<dbReference type="Pfam" id="PF05538">
    <property type="entry name" value="Campylo_MOMP"/>
    <property type="match status" value="1"/>
</dbReference>
<feature type="signal peptide" evidence="1">
    <location>
        <begin position="1"/>
        <end position="23"/>
    </location>
</feature>
<dbReference type="InterPro" id="IPR023614">
    <property type="entry name" value="Porin_dom_sf"/>
</dbReference>
<reference evidence="2 3" key="1">
    <citation type="journal article" date="2017" name="Genome Biol. Evol.">
        <title>Comparative Genomic Analysis Identifies a Campylobacter Clade Deficient in Selenium Metabolism.</title>
        <authorList>
            <person name="Miller W.G."/>
            <person name="Yee E."/>
            <person name="Lopes B.S."/>
            <person name="Chapman M.H."/>
            <person name="Huynh S."/>
            <person name="Bono J.L."/>
            <person name="Parker C.T."/>
            <person name="Strachan N.J.C."/>
            <person name="Forbes K.J."/>
        </authorList>
    </citation>
    <scope>NUCLEOTIDE SEQUENCE [LARGE SCALE GENOMIC DNA]</scope>
    <source>
        <strain evidence="2 3">RM8964</strain>
    </source>
</reference>
<sequence length="435" mass="47566">MRLVKLSLAAIIAVGALTNLASAASLEEAIKNVEVTGYARYRFDSQNAKLGSFEDTDNTHRFTSDIDFKAALDDRFFGVIGFRYDSIDHSSERDNARTMVGHDDHGKDDFGQTFNVRQFYLGYTAGNTTLMAGRQVLGTFFTDDMVGTGIKVLNSDISGLTLVGMAFDNLQNDSDIGLSAFILGNAKATLDLDGEISGKLEYVTDRNLYGVAAIGSYDPVSFQLWYSALDSVAQLYAADVTLGANIGDVDLSLQAQAAGSSMWANSARAVVYDSTQVPAKYEMADLNLDDATFLAAKLGAKGFGFDGSVGYININTKDNGYSLISFEDQGGFITAGEDLLDYTFIDGDLSAYFVTAGYTFANKVRVGADYVGMRVVYNEIKNIEPSSTVDAYEAVARVDYKYSKKLNFKAWYSYINGDNETSDNQHLRFEARYNF</sequence>
<evidence type="ECO:0000313" key="3">
    <source>
        <dbReference type="Proteomes" id="UP000194265"/>
    </source>
</evidence>
<evidence type="ECO:0000256" key="1">
    <source>
        <dbReference type="SAM" id="SignalP"/>
    </source>
</evidence>
<dbReference type="Gene3D" id="2.40.160.10">
    <property type="entry name" value="Porin"/>
    <property type="match status" value="1"/>
</dbReference>
<feature type="chain" id="PRO_5012665761" evidence="1">
    <location>
        <begin position="24"/>
        <end position="435"/>
    </location>
</feature>
<protein>
    <submittedName>
        <fullName evidence="2">Major outer membrane protein</fullName>
    </submittedName>
</protein>
<dbReference type="OrthoDB" id="5365239at2"/>
<dbReference type="InterPro" id="IPR008439">
    <property type="entry name" value="Campylo_MOMP"/>
</dbReference>